<evidence type="ECO:0000313" key="14">
    <source>
        <dbReference type="EMBL" id="SDI22026.1"/>
    </source>
</evidence>
<feature type="binding site" evidence="10">
    <location>
        <position position="455"/>
    </location>
    <ligand>
        <name>L-glutamate</name>
        <dbReference type="ChEBI" id="CHEBI:29985"/>
    </ligand>
</feature>
<evidence type="ECO:0000313" key="15">
    <source>
        <dbReference type="Proteomes" id="UP000199163"/>
    </source>
</evidence>
<comment type="catalytic activity">
    <reaction evidence="1 11">
        <text>an S-substituted glutathione + H2O = an S-substituted L-cysteinylglycine + L-glutamate</text>
        <dbReference type="Rhea" id="RHEA:59468"/>
        <dbReference type="ChEBI" id="CHEBI:15377"/>
        <dbReference type="ChEBI" id="CHEBI:29985"/>
        <dbReference type="ChEBI" id="CHEBI:90779"/>
        <dbReference type="ChEBI" id="CHEBI:143103"/>
        <dbReference type="EC" id="3.4.19.13"/>
    </reaction>
</comment>
<dbReference type="EMBL" id="FNDK01000026">
    <property type="protein sequence ID" value="SDI22026.1"/>
    <property type="molecule type" value="Genomic_DNA"/>
</dbReference>
<comment type="PTM">
    <text evidence="11">Cleaved by autocatalysis into a large and a small subunit.</text>
</comment>
<protein>
    <recommendedName>
        <fullName evidence="11">Glutathione hydrolase proenzyme</fullName>
        <ecNumber evidence="11">2.3.2.2</ecNumber>
        <ecNumber evidence="11">3.4.19.13</ecNumber>
    </recommendedName>
    <component>
        <recommendedName>
            <fullName evidence="11">Glutathione hydrolase large chain</fullName>
        </recommendedName>
    </component>
    <component>
        <recommendedName>
            <fullName evidence="11">Glutathione hydrolase small chain</fullName>
        </recommendedName>
    </component>
</protein>
<evidence type="ECO:0000256" key="2">
    <source>
        <dbReference type="ARBA" id="ARBA00001089"/>
    </source>
</evidence>
<dbReference type="OrthoDB" id="9781342at2"/>
<feature type="active site" description="Nucleophile" evidence="9">
    <location>
        <position position="374"/>
    </location>
</feature>
<dbReference type="InterPro" id="IPR029055">
    <property type="entry name" value="Ntn_hydrolases_N"/>
</dbReference>
<keyword evidence="13" id="KW-1133">Transmembrane helix</keyword>
<evidence type="ECO:0000256" key="4">
    <source>
        <dbReference type="ARBA" id="ARBA00022679"/>
    </source>
</evidence>
<dbReference type="STRING" id="568899.SAMN05192534_1265"/>
<dbReference type="NCBIfam" id="TIGR00066">
    <property type="entry name" value="g_glut_trans"/>
    <property type="match status" value="1"/>
</dbReference>
<accession>A0A1G8IT02</accession>
<dbReference type="Gene3D" id="1.10.246.230">
    <property type="match status" value="1"/>
</dbReference>
<evidence type="ECO:0000256" key="3">
    <source>
        <dbReference type="ARBA" id="ARBA00009381"/>
    </source>
</evidence>
<dbReference type="RefSeq" id="WP_091275947.1">
    <property type="nucleotide sequence ID" value="NZ_FNDK01000026.1"/>
</dbReference>
<dbReference type="GO" id="GO:0006750">
    <property type="term" value="P:glutathione biosynthetic process"/>
    <property type="evidence" value="ECO:0007669"/>
    <property type="project" value="UniProtKB-KW"/>
</dbReference>
<evidence type="ECO:0000256" key="12">
    <source>
        <dbReference type="SAM" id="MobiDB-lite"/>
    </source>
</evidence>
<dbReference type="InterPro" id="IPR043137">
    <property type="entry name" value="GGT_ssub_C"/>
</dbReference>
<evidence type="ECO:0000256" key="11">
    <source>
        <dbReference type="RuleBase" id="RU368036"/>
    </source>
</evidence>
<comment type="catalytic activity">
    <reaction evidence="8 11">
        <text>an N-terminal (5-L-glutamyl)-[peptide] + an alpha-amino acid = 5-L-glutamyl amino acid + an N-terminal L-alpha-aminoacyl-[peptide]</text>
        <dbReference type="Rhea" id="RHEA:23904"/>
        <dbReference type="Rhea" id="RHEA-COMP:9780"/>
        <dbReference type="Rhea" id="RHEA-COMP:9795"/>
        <dbReference type="ChEBI" id="CHEBI:77644"/>
        <dbReference type="ChEBI" id="CHEBI:78597"/>
        <dbReference type="ChEBI" id="CHEBI:78599"/>
        <dbReference type="ChEBI" id="CHEBI:78608"/>
        <dbReference type="EC" id="2.3.2.2"/>
    </reaction>
</comment>
<comment type="catalytic activity">
    <reaction evidence="2 11">
        <text>glutathione + H2O = L-cysteinylglycine + L-glutamate</text>
        <dbReference type="Rhea" id="RHEA:28807"/>
        <dbReference type="ChEBI" id="CHEBI:15377"/>
        <dbReference type="ChEBI" id="CHEBI:29985"/>
        <dbReference type="ChEBI" id="CHEBI:57925"/>
        <dbReference type="ChEBI" id="CHEBI:61694"/>
        <dbReference type="EC" id="3.4.19.13"/>
    </reaction>
</comment>
<evidence type="ECO:0000256" key="13">
    <source>
        <dbReference type="SAM" id="Phobius"/>
    </source>
</evidence>
<comment type="subunit">
    <text evidence="11">This enzyme consists of two polypeptide chains, which are synthesized in precursor form from a single polypeptide.</text>
</comment>
<feature type="compositionally biased region" description="Polar residues" evidence="12">
    <location>
        <begin position="414"/>
        <end position="424"/>
    </location>
</feature>
<feature type="transmembrane region" description="Helical" evidence="13">
    <location>
        <begin position="16"/>
        <end position="34"/>
    </location>
</feature>
<dbReference type="UniPathway" id="UPA00204"/>
<dbReference type="InterPro" id="IPR000101">
    <property type="entry name" value="GGT_peptidase"/>
</dbReference>
<dbReference type="EC" id="3.4.19.13" evidence="11"/>
<keyword evidence="15" id="KW-1185">Reference proteome</keyword>
<dbReference type="GO" id="GO:0006751">
    <property type="term" value="P:glutathione catabolic process"/>
    <property type="evidence" value="ECO:0007669"/>
    <property type="project" value="UniProtKB-UniRule"/>
</dbReference>
<comment type="similarity">
    <text evidence="3 11">Belongs to the gamma-glutamyltransferase family.</text>
</comment>
<dbReference type="AlphaFoldDB" id="A0A1G8IT02"/>
<keyword evidence="7 11" id="KW-0012">Acyltransferase</keyword>
<sequence length="554" mass="60761">MKEHLKQMKEYLKNKKALTALSVSILVIVLYVIYPSNQNNTSIQNEEAVQDGGKQPYGVSAAHPLAVEVGMNVLENGGNAVDAAIAVSYALNVVEPFGSGIGGGGAMLIAPPNDQPVAYDYREVMPSTGELPEGNVGVPGFVKGMEEIHNDFGTMDMADLIQPSIELAEYGFEANQVLTERLENAEDQLSGDLDPFFKNDEAIKPGEKVIQPELAESLTTIQEEGSSAFYEGELGESIVEEIDGLEMDDFKNYSVLEMEPVQGELDDYQIYAAPPPLAGLTLIEILHTAQVSDIEKAREAPADYIDIMSEISAASYQDRLRYIADMNFTNVPIQQLSSKEHAREISTDILFEQLSKTGLKNDDSEASNEDHSDTTHFVVHDSNGMMVSTTNTLSKFFGSGKNVNGMFLNNQLKNFSKDSSSPNTAEAGKRPRSFMAPTILAKDGKPVLGIGTPGGKRIPMVMAQVIIRQLLFGENMQTAINRPRFYVEEGTVHIEDSFSEDVEEELEDRGYQVKVRDSNLFFGGIQSLYVDHENNQLNGGADLRRSGTWDANTN</sequence>
<dbReference type="EC" id="2.3.2.2" evidence="11"/>
<comment type="pathway">
    <text evidence="11">Sulfur metabolism; glutathione metabolism.</text>
</comment>
<name>A0A1G8IT02_9BACI</name>
<gene>
    <name evidence="14" type="ORF">SAMN05192534_1265</name>
</gene>
<evidence type="ECO:0000256" key="9">
    <source>
        <dbReference type="PIRSR" id="PIRSR600101-1"/>
    </source>
</evidence>
<dbReference type="PRINTS" id="PR01210">
    <property type="entry name" value="GGTRANSPTASE"/>
</dbReference>
<dbReference type="PANTHER" id="PTHR43199:SF1">
    <property type="entry name" value="GLUTATHIONE HYDROLASE PROENZYME"/>
    <property type="match status" value="1"/>
</dbReference>
<dbReference type="InterPro" id="IPR051792">
    <property type="entry name" value="GGT_bact"/>
</dbReference>
<reference evidence="14 15" key="1">
    <citation type="submission" date="2016-10" db="EMBL/GenBank/DDBJ databases">
        <authorList>
            <person name="de Groot N.N."/>
        </authorList>
    </citation>
    <scope>NUCLEOTIDE SEQUENCE [LARGE SCALE GENOMIC DNA]</scope>
    <source>
        <strain evidence="14 15">DSM 21632</strain>
    </source>
</reference>
<feature type="region of interest" description="Disordered" evidence="12">
    <location>
        <begin position="414"/>
        <end position="434"/>
    </location>
</feature>
<keyword evidence="6 11" id="KW-0865">Zymogen</keyword>
<dbReference type="GO" id="GO:0103068">
    <property type="term" value="F:leukotriene C4 gamma-glutamyl transferase activity"/>
    <property type="evidence" value="ECO:0007669"/>
    <property type="project" value="UniProtKB-EC"/>
</dbReference>
<organism evidence="14 15">
    <name type="scientific">Alteribacillus persepolensis</name>
    <dbReference type="NCBI Taxonomy" id="568899"/>
    <lineage>
        <taxon>Bacteria</taxon>
        <taxon>Bacillati</taxon>
        <taxon>Bacillota</taxon>
        <taxon>Bacilli</taxon>
        <taxon>Bacillales</taxon>
        <taxon>Bacillaceae</taxon>
        <taxon>Alteribacillus</taxon>
    </lineage>
</organism>
<evidence type="ECO:0000256" key="6">
    <source>
        <dbReference type="ARBA" id="ARBA00023145"/>
    </source>
</evidence>
<evidence type="ECO:0000256" key="5">
    <source>
        <dbReference type="ARBA" id="ARBA00022801"/>
    </source>
</evidence>
<dbReference type="GO" id="GO:0036374">
    <property type="term" value="F:glutathione hydrolase activity"/>
    <property type="evidence" value="ECO:0007669"/>
    <property type="project" value="UniProtKB-UniRule"/>
</dbReference>
<keyword evidence="13" id="KW-0812">Transmembrane</keyword>
<dbReference type="SUPFAM" id="SSF56235">
    <property type="entry name" value="N-terminal nucleophile aminohydrolases (Ntn hydrolases)"/>
    <property type="match status" value="1"/>
</dbReference>
<keyword evidence="11" id="KW-0317">Glutathione biosynthesis</keyword>
<feature type="binding site" evidence="10">
    <location>
        <position position="122"/>
    </location>
    <ligand>
        <name>L-glutamate</name>
        <dbReference type="ChEBI" id="CHEBI:29985"/>
    </ligand>
</feature>
<keyword evidence="5 11" id="KW-0378">Hydrolase</keyword>
<proteinExistence type="inferred from homology"/>
<evidence type="ECO:0000256" key="7">
    <source>
        <dbReference type="ARBA" id="ARBA00023315"/>
    </source>
</evidence>
<evidence type="ECO:0000256" key="1">
    <source>
        <dbReference type="ARBA" id="ARBA00001049"/>
    </source>
</evidence>
<dbReference type="Proteomes" id="UP000199163">
    <property type="component" value="Unassembled WGS sequence"/>
</dbReference>
<dbReference type="Pfam" id="PF01019">
    <property type="entry name" value="G_glu_transpept"/>
    <property type="match status" value="1"/>
</dbReference>
<evidence type="ECO:0000256" key="10">
    <source>
        <dbReference type="PIRSR" id="PIRSR600101-2"/>
    </source>
</evidence>
<dbReference type="PANTHER" id="PTHR43199">
    <property type="entry name" value="GLUTATHIONE HYDROLASE"/>
    <property type="match status" value="1"/>
</dbReference>
<evidence type="ECO:0000256" key="8">
    <source>
        <dbReference type="ARBA" id="ARBA00047417"/>
    </source>
</evidence>
<keyword evidence="4 11" id="KW-0808">Transferase</keyword>
<keyword evidence="13" id="KW-0472">Membrane</keyword>
<dbReference type="Gene3D" id="3.60.20.40">
    <property type="match status" value="1"/>
</dbReference>